<dbReference type="InterPro" id="IPR036364">
    <property type="entry name" value="SEA_dom_sf"/>
</dbReference>
<accession>A0A3N0YVD2</accession>
<feature type="domain" description="SEA" evidence="2">
    <location>
        <begin position="544"/>
        <end position="660"/>
    </location>
</feature>
<feature type="region of interest" description="Disordered" evidence="1">
    <location>
        <begin position="296"/>
        <end position="416"/>
    </location>
</feature>
<feature type="compositionally biased region" description="Low complexity" evidence="1">
    <location>
        <begin position="387"/>
        <end position="400"/>
    </location>
</feature>
<dbReference type="AlphaFoldDB" id="A0A3N0YVD2"/>
<feature type="region of interest" description="Disordered" evidence="1">
    <location>
        <begin position="90"/>
        <end position="111"/>
    </location>
</feature>
<protein>
    <recommendedName>
        <fullName evidence="2">SEA domain-containing protein</fullName>
    </recommendedName>
</protein>
<dbReference type="InterPro" id="IPR000082">
    <property type="entry name" value="SEA_dom"/>
</dbReference>
<feature type="compositionally biased region" description="Low complexity" evidence="1">
    <location>
        <begin position="424"/>
        <end position="438"/>
    </location>
</feature>
<reference evidence="3 4" key="1">
    <citation type="submission" date="2018-10" db="EMBL/GenBank/DDBJ databases">
        <title>Genome assembly for a Yunnan-Guizhou Plateau 3E fish, Anabarilius grahami (Regan), and its evolutionary and genetic applications.</title>
        <authorList>
            <person name="Jiang W."/>
        </authorList>
    </citation>
    <scope>NUCLEOTIDE SEQUENCE [LARGE SCALE GENOMIC DNA]</scope>
    <source>
        <strain evidence="3">AG-KIZ</strain>
        <tissue evidence="3">Muscle</tissue>
    </source>
</reference>
<evidence type="ECO:0000256" key="1">
    <source>
        <dbReference type="SAM" id="MobiDB-lite"/>
    </source>
</evidence>
<evidence type="ECO:0000313" key="3">
    <source>
        <dbReference type="EMBL" id="ROL49861.1"/>
    </source>
</evidence>
<gene>
    <name evidence="3" type="ORF">DPX16_23887</name>
</gene>
<feature type="compositionally biased region" description="Polar residues" evidence="1">
    <location>
        <begin position="401"/>
        <end position="413"/>
    </location>
</feature>
<dbReference type="Proteomes" id="UP000281406">
    <property type="component" value="Unassembled WGS sequence"/>
</dbReference>
<proteinExistence type="predicted"/>
<dbReference type="Pfam" id="PF01390">
    <property type="entry name" value="SEA"/>
    <property type="match status" value="1"/>
</dbReference>
<dbReference type="SUPFAM" id="SSF82671">
    <property type="entry name" value="SEA domain"/>
    <property type="match status" value="1"/>
</dbReference>
<feature type="region of interest" description="Disordered" evidence="1">
    <location>
        <begin position="677"/>
        <end position="697"/>
    </location>
</feature>
<feature type="region of interest" description="Disordered" evidence="1">
    <location>
        <begin position="424"/>
        <end position="443"/>
    </location>
</feature>
<organism evidence="3 4">
    <name type="scientific">Anabarilius grahami</name>
    <name type="common">Kanglang fish</name>
    <name type="synonym">Barilius grahami</name>
    <dbReference type="NCBI Taxonomy" id="495550"/>
    <lineage>
        <taxon>Eukaryota</taxon>
        <taxon>Metazoa</taxon>
        <taxon>Chordata</taxon>
        <taxon>Craniata</taxon>
        <taxon>Vertebrata</taxon>
        <taxon>Euteleostomi</taxon>
        <taxon>Actinopterygii</taxon>
        <taxon>Neopterygii</taxon>
        <taxon>Teleostei</taxon>
        <taxon>Ostariophysi</taxon>
        <taxon>Cypriniformes</taxon>
        <taxon>Xenocyprididae</taxon>
        <taxon>Xenocypridinae</taxon>
        <taxon>Xenocypridinae incertae sedis</taxon>
        <taxon>Anabarilius</taxon>
    </lineage>
</organism>
<comment type="caution">
    <text evidence="3">The sequence shown here is derived from an EMBL/GenBank/DDBJ whole genome shotgun (WGS) entry which is preliminary data.</text>
</comment>
<keyword evidence="4" id="KW-1185">Reference proteome</keyword>
<evidence type="ECO:0000313" key="4">
    <source>
        <dbReference type="Proteomes" id="UP000281406"/>
    </source>
</evidence>
<feature type="compositionally biased region" description="Low complexity" evidence="1">
    <location>
        <begin position="677"/>
        <end position="692"/>
    </location>
</feature>
<dbReference type="EMBL" id="RJVU01025333">
    <property type="protein sequence ID" value="ROL49861.1"/>
    <property type="molecule type" value="Genomic_DNA"/>
</dbReference>
<feature type="compositionally biased region" description="Polar residues" evidence="1">
    <location>
        <begin position="296"/>
        <end position="382"/>
    </location>
</feature>
<name>A0A3N0YVD2_ANAGA</name>
<dbReference type="PROSITE" id="PS50024">
    <property type="entry name" value="SEA"/>
    <property type="match status" value="1"/>
</dbReference>
<dbReference type="OrthoDB" id="10070537at2759"/>
<dbReference type="Gene3D" id="3.30.70.960">
    <property type="entry name" value="SEA domain"/>
    <property type="match status" value="1"/>
</dbReference>
<sequence length="773" mass="82913">MARTFAIISLHVEGFEIHDWVSWFTVKLTPLLPSLTAEMLQTLTSDADCDAYHVIIGALSSIFDQMTSLRQQEITAVLVEYLKQNHVSARSRTPQLNTDTPPVTHSEQSHASCHSLRAEPRLLSLTQSCGSPRDSLSMTVLNSLSARLKAELIFDPSTGVLQNETLMRMVLSSILMSPDDGQLEQFFMTLTYITTKSNITMIENTAVRETMLNLTLMALAPKFPLFQKSDYELWFQINLFALLASFRPSDLVVIPTNLSCDSYDAILTGLEKALAILPSEHLEDLKTSKEILSLSQTKGTTVNNGPSSTTGHADPSSTPANNGPSSTTGHADPSGTTANRGPSSTTGHADPSSTPANNGPSSTTGHADPSGTTANRGPSSTIGYADPSSTPSFPFGSTPPAVQTHQHSSTTIPPGTFTTEASTLQSTTTVPPVTSSTVDATNPSTTITLTGHSTAAVPTNQTSTAVPTHPSITATGALSDLSRIPVFDSSGTTVSVSNPAGHQITTSVISAISTDSKFVTTATTSSLPTTHLSTKASTGSAVPGEGFVILQIRLQIQYIDAYNNPASTEYQTLSRNITVELNQFFWKLYGPHFLRCFLLRFWSGSVGVDMQLIFKNETVLPNATSIQDDLKTGIVQSDVFLSVIPSSIIVVSVTSTAANQITTSVFFVNSTPSKSVTTSTTSSLPTTHLSTKASTGSAVPGEGFVILQIRLQTEYINAYNNPTSTEYQTLSRNITIEVLCKSENISYSTNKMMFFFIIINFVQTSFIVMKCNL</sequence>
<evidence type="ECO:0000259" key="2">
    <source>
        <dbReference type="PROSITE" id="PS50024"/>
    </source>
</evidence>